<dbReference type="Proteomes" id="UP000306416">
    <property type="component" value="Unassembled WGS sequence"/>
</dbReference>
<accession>A0A4S1CDR9</accession>
<dbReference type="InterPro" id="IPR003497">
    <property type="entry name" value="BRO_N_domain"/>
</dbReference>
<evidence type="ECO:0000313" key="2">
    <source>
        <dbReference type="EMBL" id="TGU71625.1"/>
    </source>
</evidence>
<comment type="caution">
    <text evidence="2">The sequence shown here is derived from an EMBL/GenBank/DDBJ whole genome shotgun (WGS) entry which is preliminary data.</text>
</comment>
<proteinExistence type="predicted"/>
<sequence>MSSSQPLIRNRSFDMTTGLEINVTLGKIFGETWARVRTVEHDGRVMHMAHDICGILGIKNVTVAIHGVDGAYRVDLENRDKVYVPEWTTRRRVHVLSIEGVFQLIFNNTRSVRCKEIKKYIACHHLPRVRFLKLHQSTERDTALLR</sequence>
<name>A0A4S1CDR9_9BACT</name>
<organism evidence="2 3">
    <name type="scientific">Geomonas terrae</name>
    <dbReference type="NCBI Taxonomy" id="2562681"/>
    <lineage>
        <taxon>Bacteria</taxon>
        <taxon>Pseudomonadati</taxon>
        <taxon>Thermodesulfobacteriota</taxon>
        <taxon>Desulfuromonadia</taxon>
        <taxon>Geobacterales</taxon>
        <taxon>Geobacteraceae</taxon>
        <taxon>Geomonas</taxon>
    </lineage>
</organism>
<dbReference type="AlphaFoldDB" id="A0A4S1CDR9"/>
<gene>
    <name evidence="2" type="ORF">E4633_15055</name>
</gene>
<dbReference type="EMBL" id="SRSC01000003">
    <property type="protein sequence ID" value="TGU71625.1"/>
    <property type="molecule type" value="Genomic_DNA"/>
</dbReference>
<keyword evidence="3" id="KW-1185">Reference proteome</keyword>
<evidence type="ECO:0000259" key="1">
    <source>
        <dbReference type="Pfam" id="PF02498"/>
    </source>
</evidence>
<protein>
    <recommendedName>
        <fullName evidence="1">Bro-N domain-containing protein</fullName>
    </recommendedName>
</protein>
<reference evidence="2 3" key="1">
    <citation type="submission" date="2019-04" db="EMBL/GenBank/DDBJ databases">
        <title>Geobacter oryzae sp. nov., ferric-reducing bacteria isolated from paddy soil.</title>
        <authorList>
            <person name="Xu Z."/>
            <person name="Masuda Y."/>
            <person name="Itoh H."/>
            <person name="Senoo K."/>
        </authorList>
    </citation>
    <scope>NUCLEOTIDE SEQUENCE [LARGE SCALE GENOMIC DNA]</scope>
    <source>
        <strain evidence="2 3">Red111</strain>
    </source>
</reference>
<evidence type="ECO:0000313" key="3">
    <source>
        <dbReference type="Proteomes" id="UP000306416"/>
    </source>
</evidence>
<dbReference type="Pfam" id="PF02498">
    <property type="entry name" value="Bro-N"/>
    <property type="match status" value="1"/>
</dbReference>
<feature type="domain" description="Bro-N" evidence="1">
    <location>
        <begin position="36"/>
        <end position="126"/>
    </location>
</feature>